<feature type="short sequence motif" description="GXSXG" evidence="4">
    <location>
        <begin position="36"/>
        <end position="40"/>
    </location>
</feature>
<keyword evidence="4" id="KW-0442">Lipid degradation</keyword>
<dbReference type="Proteomes" id="UP000030665">
    <property type="component" value="Unassembled WGS sequence"/>
</dbReference>
<dbReference type="EMBL" id="HG806174">
    <property type="protein sequence ID" value="CDW57522.1"/>
    <property type="molecule type" value="Genomic_DNA"/>
</dbReference>
<dbReference type="Pfam" id="PF01734">
    <property type="entry name" value="Patatin"/>
    <property type="match status" value="1"/>
</dbReference>
<feature type="short sequence motif" description="GXGXXG" evidence="4">
    <location>
        <begin position="7"/>
        <end position="12"/>
    </location>
</feature>
<feature type="domain" description="PNPLA" evidence="5">
    <location>
        <begin position="3"/>
        <end position="170"/>
    </location>
</feature>
<dbReference type="InterPro" id="IPR016035">
    <property type="entry name" value="Acyl_Trfase/lysoPLipase"/>
</dbReference>
<keyword evidence="3 4" id="KW-0443">Lipid metabolism</keyword>
<accession>A0A077ZAY9</accession>
<feature type="active site" description="Proton acceptor" evidence="4">
    <location>
        <position position="157"/>
    </location>
</feature>
<dbReference type="InterPro" id="IPR033562">
    <property type="entry name" value="PLPL"/>
</dbReference>
<dbReference type="InterPro" id="IPR002641">
    <property type="entry name" value="PNPLA_dom"/>
</dbReference>
<keyword evidence="7" id="KW-1185">Reference proteome</keyword>
<dbReference type="GO" id="GO:0019433">
    <property type="term" value="P:triglyceride catabolic process"/>
    <property type="evidence" value="ECO:0007669"/>
    <property type="project" value="TreeGrafter"/>
</dbReference>
<feature type="short sequence motif" description="DGA/G" evidence="4">
    <location>
        <begin position="157"/>
        <end position="159"/>
    </location>
</feature>
<dbReference type="GO" id="GO:0016020">
    <property type="term" value="C:membrane"/>
    <property type="evidence" value="ECO:0007669"/>
    <property type="project" value="TreeGrafter"/>
</dbReference>
<feature type="active site" description="Nucleophile" evidence="4">
    <location>
        <position position="38"/>
    </location>
</feature>
<reference evidence="6" key="2">
    <citation type="submission" date="2014-03" db="EMBL/GenBank/DDBJ databases">
        <title>The whipworm genome and dual-species transcriptomics of an intimate host-pathogen interaction.</title>
        <authorList>
            <person name="Foth B.J."/>
            <person name="Tsai I.J."/>
            <person name="Reid A.J."/>
            <person name="Bancroft A.J."/>
            <person name="Nichol S."/>
            <person name="Tracey A."/>
            <person name="Holroyd N."/>
            <person name="Cotton J.A."/>
            <person name="Stanley E.J."/>
            <person name="Zarowiecki M."/>
            <person name="Liu J.Z."/>
            <person name="Huckvale T."/>
            <person name="Cooper P.J."/>
            <person name="Grencis R.K."/>
            <person name="Berriman M."/>
        </authorList>
    </citation>
    <scope>NUCLEOTIDE SEQUENCE [LARGE SCALE GENOMIC DNA]</scope>
</reference>
<evidence type="ECO:0000313" key="6">
    <source>
        <dbReference type="EMBL" id="CDW57522.1"/>
    </source>
</evidence>
<dbReference type="AlphaFoldDB" id="A0A077ZAY9"/>
<dbReference type="Gene3D" id="3.40.1090.10">
    <property type="entry name" value="Cytosolic phospholipase A2 catalytic domain"/>
    <property type="match status" value="2"/>
</dbReference>
<evidence type="ECO:0000256" key="3">
    <source>
        <dbReference type="ARBA" id="ARBA00023098"/>
    </source>
</evidence>
<dbReference type="FunFam" id="3.40.1090.10:FF:000003">
    <property type="entry name" value="Patatin-like phospholipase domain-containing protein 2"/>
    <property type="match status" value="1"/>
</dbReference>
<dbReference type="PANTHER" id="PTHR12406">
    <property type="entry name" value="CALCIUM-INDEPENDENT PHOSPHOLIPASE A2 IPLA2 -RELATED"/>
    <property type="match status" value="1"/>
</dbReference>
<dbReference type="PANTHER" id="PTHR12406:SF41">
    <property type="entry name" value="BRUMMER, ISOFORM B-RELATED"/>
    <property type="match status" value="1"/>
</dbReference>
<dbReference type="OrthoDB" id="197155at2759"/>
<evidence type="ECO:0000313" key="7">
    <source>
        <dbReference type="Proteomes" id="UP000030665"/>
    </source>
</evidence>
<evidence type="ECO:0000256" key="1">
    <source>
        <dbReference type="ARBA" id="ARBA00013279"/>
    </source>
</evidence>
<evidence type="ECO:0000259" key="5">
    <source>
        <dbReference type="PROSITE" id="PS51635"/>
    </source>
</evidence>
<dbReference type="EC" id="3.1.1.3" evidence="1"/>
<evidence type="ECO:0000256" key="4">
    <source>
        <dbReference type="PROSITE-ProRule" id="PRU01161"/>
    </source>
</evidence>
<sequence length="733" mass="80457">MNFSFSGCGFLGIYHVGVAAAIKEYAPDLVVHKISGASGGAMAACALICNLCLGQVCSDILRVSILARQRALGPLHPSFNLTSIIREGLVTFLPDNAHKMASGRLFISLTRLSDGVNFLVSEYKSKDDLIDALTCSAFIPFYSGTVPPMFQGVHYIDGGWSDNLPVLDKETITVSPFSGEADICPADAESGSFLLFDLKNTTIRFTSKNVYRIGVALFPPHPDVMSDMCRQGFEDTLRFLARHGSIRHTILSRLISCTRCIAVRSSIVLAEGGTTDANTEMETSAESSSSPFEKSIRPRIIPRSMSVSNAETLSESDCHRCVETAARAPRKGLPRIVRRSLADASAKEKNMFSFFFSSKLYTVMRYLSLPWILPFDLTVATFNKICERMPSFCDASKQVLDFLLKQLDLHSPSRTVKLMCQLAITEMNFSNLSSDVANMFDLFEATDGLPPPRAYDQTDTVTSAASTGRMTTSEMNFGFTVNMSEKCKPLKTVSTIFAEDKGELSEFTTSSVSKVLDDLEWAGYRKATSLFGTAKALRQTPSEVPFENSEFDTLGAILNYSRKHDALMAYYYTDESNRMKLTEIFGVEAEPTSVRSSSPVYRNNQTGCPLENDLVDSGISIAAECGKAHPAGSLRRKLEKIREKNHAFDSGIKLGLSSSSAISKSYPTCRKGNVARQQQQHGQKTCSSWAIPNLLRSTSESDPDMLFIPERSRANCISENVSYEGGSSDNSSE</sequence>
<dbReference type="GO" id="GO:0004806">
    <property type="term" value="F:triacylglycerol lipase activity"/>
    <property type="evidence" value="ECO:0007669"/>
    <property type="project" value="UniProtKB-EC"/>
</dbReference>
<reference evidence="6" key="1">
    <citation type="submission" date="2014-01" db="EMBL/GenBank/DDBJ databases">
        <authorList>
            <person name="Aslett M."/>
        </authorList>
    </citation>
    <scope>NUCLEOTIDE SEQUENCE</scope>
</reference>
<dbReference type="STRING" id="36087.A0A077ZAY9"/>
<dbReference type="GO" id="GO:0005737">
    <property type="term" value="C:cytoplasm"/>
    <property type="evidence" value="ECO:0007669"/>
    <property type="project" value="TreeGrafter"/>
</dbReference>
<gene>
    <name evidence="6" type="ORF">TTRE_0000581401</name>
</gene>
<name>A0A077ZAY9_TRITR</name>
<dbReference type="GO" id="GO:0055088">
    <property type="term" value="P:lipid homeostasis"/>
    <property type="evidence" value="ECO:0007669"/>
    <property type="project" value="TreeGrafter"/>
</dbReference>
<dbReference type="GO" id="GO:0005811">
    <property type="term" value="C:lipid droplet"/>
    <property type="evidence" value="ECO:0007669"/>
    <property type="project" value="TreeGrafter"/>
</dbReference>
<organism evidence="6 7">
    <name type="scientific">Trichuris trichiura</name>
    <name type="common">Whipworm</name>
    <name type="synonym">Trichocephalus trichiurus</name>
    <dbReference type="NCBI Taxonomy" id="36087"/>
    <lineage>
        <taxon>Eukaryota</taxon>
        <taxon>Metazoa</taxon>
        <taxon>Ecdysozoa</taxon>
        <taxon>Nematoda</taxon>
        <taxon>Enoplea</taxon>
        <taxon>Dorylaimia</taxon>
        <taxon>Trichinellida</taxon>
        <taxon>Trichuridae</taxon>
        <taxon>Trichuris</taxon>
    </lineage>
</organism>
<dbReference type="SUPFAM" id="SSF52151">
    <property type="entry name" value="FabD/lysophospholipase-like"/>
    <property type="match status" value="1"/>
</dbReference>
<dbReference type="PROSITE" id="PS51635">
    <property type="entry name" value="PNPLA"/>
    <property type="match status" value="1"/>
</dbReference>
<keyword evidence="2 4" id="KW-0378">Hydrolase</keyword>
<proteinExistence type="predicted"/>
<protein>
    <recommendedName>
        <fullName evidence="1">triacylglycerol lipase</fullName>
        <ecNumber evidence="1">3.1.1.3</ecNumber>
    </recommendedName>
</protein>
<evidence type="ECO:0000256" key="2">
    <source>
        <dbReference type="ARBA" id="ARBA00022801"/>
    </source>
</evidence>